<comment type="caution">
    <text evidence="2">The sequence shown here is derived from an EMBL/GenBank/DDBJ whole genome shotgun (WGS) entry which is preliminary data.</text>
</comment>
<evidence type="ECO:0000313" key="3">
    <source>
        <dbReference type="Proteomes" id="UP000053586"/>
    </source>
</evidence>
<sequence length="262" mass="29348">MMKRGALICLVVSTSILALPVLAQNTKLPLVGNIVPTLIDKAPNSARANDVVKKALSDYAVTITATTQAWSGSGLRNGTFTGFIDHYSLNVQRGSYLYSDPYMVLPLHIASRNPKAKEANRLDKIYRTTLGIENRFANTDELRAERSVRWARTPDFLANVKQLADRRVENIIADKFMLDAFNKLLIDVKQQSMYLSRDPIYEVQLRLAIKSDTPNAQTIIDDFNASILMMSTSGELERLLNPADVSQVLLDAALYSEILRKW</sequence>
<dbReference type="Proteomes" id="UP000053586">
    <property type="component" value="Unassembled WGS sequence"/>
</dbReference>
<proteinExistence type="predicted"/>
<keyword evidence="3" id="KW-1185">Reference proteome</keyword>
<reference evidence="2 3" key="2">
    <citation type="journal article" date="2017" name="Antonie Van Leeuwenhoek">
        <title>Rhizobium rhizosphaerae sp. nov., a novel species isolated from rice rhizosphere.</title>
        <authorList>
            <person name="Zhao J.J."/>
            <person name="Zhang J."/>
            <person name="Zhang R.J."/>
            <person name="Zhang C.W."/>
            <person name="Yin H.Q."/>
            <person name="Zhang X.X."/>
        </authorList>
    </citation>
    <scope>NUCLEOTIDE SEQUENCE [LARGE SCALE GENOMIC DNA]</scope>
    <source>
        <strain evidence="2 3">ACAM 611</strain>
    </source>
</reference>
<organism evidence="2 3">
    <name type="scientific">Glaciecola punicea ACAM 611</name>
    <dbReference type="NCBI Taxonomy" id="1121923"/>
    <lineage>
        <taxon>Bacteria</taxon>
        <taxon>Pseudomonadati</taxon>
        <taxon>Pseudomonadota</taxon>
        <taxon>Gammaproteobacteria</taxon>
        <taxon>Alteromonadales</taxon>
        <taxon>Alteromonadaceae</taxon>
        <taxon>Glaciecola</taxon>
    </lineage>
</organism>
<feature type="signal peptide" evidence="1">
    <location>
        <begin position="1"/>
        <end position="23"/>
    </location>
</feature>
<dbReference type="AlphaFoldDB" id="H5TFC6"/>
<keyword evidence="1" id="KW-0732">Signal</keyword>
<evidence type="ECO:0000313" key="2">
    <source>
        <dbReference type="EMBL" id="GAB56806.1"/>
    </source>
</evidence>
<dbReference type="eggNOG" id="COG0834">
    <property type="taxonomic scope" value="Bacteria"/>
</dbReference>
<dbReference type="Gene3D" id="3.40.190.10">
    <property type="entry name" value="Periplasmic binding protein-like II"/>
    <property type="match status" value="2"/>
</dbReference>
<gene>
    <name evidence="2" type="ORF">GPUN_2692</name>
</gene>
<dbReference type="SUPFAM" id="SSF53850">
    <property type="entry name" value="Periplasmic binding protein-like II"/>
    <property type="match status" value="1"/>
</dbReference>
<name>H5TFC6_9ALTE</name>
<dbReference type="EMBL" id="BAET01000033">
    <property type="protein sequence ID" value="GAB56806.1"/>
    <property type="molecule type" value="Genomic_DNA"/>
</dbReference>
<reference evidence="2 3" key="1">
    <citation type="journal article" date="2012" name="J. Bacteriol.">
        <title>Genome sequence of proteorhodopsin-containing sea ice bacterium Glaciecola punicea ACAM 611T.</title>
        <authorList>
            <person name="Qin Q.-L."/>
            <person name="Xie B.-B."/>
            <person name="Shu Y.-L."/>
            <person name="Rong J.-C."/>
            <person name="Zhao D.-L."/>
            <person name="Zhang X.-Y."/>
            <person name="Chen X.-L."/>
            <person name="Zhou B.-C."/>
            <person name="Zhanga Y.-Z."/>
        </authorList>
    </citation>
    <scope>NUCLEOTIDE SEQUENCE [LARGE SCALE GENOMIC DNA]</scope>
    <source>
        <strain evidence="2 3">ACAM 611</strain>
    </source>
</reference>
<evidence type="ECO:0000256" key="1">
    <source>
        <dbReference type="SAM" id="SignalP"/>
    </source>
</evidence>
<accession>H5TFC6</accession>
<feature type="chain" id="PRO_5003597984" evidence="1">
    <location>
        <begin position="24"/>
        <end position="262"/>
    </location>
</feature>
<dbReference type="STRING" id="56804.BAE46_02330"/>
<protein>
    <submittedName>
        <fullName evidence="2">Uncharacterized protein</fullName>
    </submittedName>
</protein>